<evidence type="ECO:0000313" key="5">
    <source>
        <dbReference type="Proteomes" id="UP001157039"/>
    </source>
</evidence>
<protein>
    <submittedName>
        <fullName evidence="3">RNase III inhibitor</fullName>
    </submittedName>
</protein>
<dbReference type="SMART" id="SM00506">
    <property type="entry name" value="A1pp"/>
    <property type="match status" value="1"/>
</dbReference>
<dbReference type="PANTHER" id="PTHR11106">
    <property type="entry name" value="GANGLIOSIDE INDUCED DIFFERENTIATION ASSOCIATED PROTEIN 2-RELATED"/>
    <property type="match status" value="1"/>
</dbReference>
<dbReference type="EMBL" id="CP027783">
    <property type="protein sequence ID" value="AYW47596.1"/>
    <property type="molecule type" value="Genomic_DNA"/>
</dbReference>
<dbReference type="Proteomes" id="UP001157039">
    <property type="component" value="Unassembled WGS sequence"/>
</dbReference>
<gene>
    <name evidence="2" type="ORF">C7K38_03915</name>
    <name evidence="3" type="ORF">GCM10025885_18540</name>
</gene>
<dbReference type="EMBL" id="BSUW01000001">
    <property type="protein sequence ID" value="GMA72805.1"/>
    <property type="molecule type" value="Genomic_DNA"/>
</dbReference>
<dbReference type="KEGG" id="too:C7K38_03915"/>
<sequence>MALEFVYQDITQMNVNAIVNAANKQLQGGSGVCGAIFKAAGWQTLQKECNQLAPIQTGEAVVTSAGNLAASYVIHTAGPIYHGGDQQEAHLLAACYRNSLIKAVEKNCGSIAFPLISTGVYGYPQEAAVKIAMETIQQFLEEYELTVYLVFFDQALLKKVRSYYPHFKNR</sequence>
<proteinExistence type="predicted"/>
<dbReference type="SUPFAM" id="SSF52949">
    <property type="entry name" value="Macro domain-like"/>
    <property type="match status" value="1"/>
</dbReference>
<accession>A0AA38CZ51</accession>
<dbReference type="InterPro" id="IPR002589">
    <property type="entry name" value="Macro_dom"/>
</dbReference>
<dbReference type="AlphaFoldDB" id="A0AA38CZ51"/>
<dbReference type="PROSITE" id="PS51154">
    <property type="entry name" value="MACRO"/>
    <property type="match status" value="1"/>
</dbReference>
<reference evidence="2 4" key="1">
    <citation type="journal article" date="2012" name="Int. J. Syst. Evol. Microbiol.">
        <title>Characterization of Tetragenococcus strains from sugar thick juice reveals a novel species, Tetragenococcus osmophilus sp. nov., and divides Tetragenococcus halophilus into two subspecies, T. halophilus subsp. halophilus subsp. nov. and T. halophilus subsp. flandriensis subsp. nov.</title>
        <authorList>
            <person name="Juste A."/>
            <person name="Van Trappen S."/>
            <person name="Verreth C."/>
            <person name="Cleenwerck I."/>
            <person name="De Vos P."/>
            <person name="Lievens B."/>
            <person name="Willems K.A."/>
        </authorList>
    </citation>
    <scope>NUCLEOTIDE SEQUENCE [LARGE SCALE GENOMIC DNA]</scope>
    <source>
        <strain evidence="2 4">JCM 31126</strain>
    </source>
</reference>
<dbReference type="InterPro" id="IPR043472">
    <property type="entry name" value="Macro_dom-like"/>
</dbReference>
<evidence type="ECO:0000313" key="4">
    <source>
        <dbReference type="Proteomes" id="UP000268310"/>
    </source>
</evidence>
<evidence type="ECO:0000313" key="3">
    <source>
        <dbReference type="EMBL" id="GMA72805.1"/>
    </source>
</evidence>
<reference evidence="3" key="4">
    <citation type="submission" date="2023-02" db="EMBL/GenBank/DDBJ databases">
        <authorList>
            <person name="Sun Q."/>
            <person name="Mori K."/>
        </authorList>
    </citation>
    <scope>NUCLEOTIDE SEQUENCE</scope>
    <source>
        <strain evidence="3">NBRC 114545</strain>
    </source>
</reference>
<dbReference type="PANTHER" id="PTHR11106:SF27">
    <property type="entry name" value="MACRO DOMAIN-CONTAINING PROTEIN"/>
    <property type="match status" value="1"/>
</dbReference>
<dbReference type="RefSeq" id="WP_123934860.1">
    <property type="nucleotide sequence ID" value="NZ_BSUW01000001.1"/>
</dbReference>
<keyword evidence="4" id="KW-1185">Reference proteome</keyword>
<dbReference type="Pfam" id="PF01661">
    <property type="entry name" value="Macro"/>
    <property type="match status" value="1"/>
</dbReference>
<reference evidence="3 5" key="2">
    <citation type="journal article" date="2014" name="Int. J. Syst. Evol. Microbiol.">
        <title>Complete genome sequence of Corynebacterium casei LMG S-19264T (=DSM 44701T), isolated from a smear-ripened cheese.</title>
        <authorList>
            <consortium name="US DOE Joint Genome Institute (JGI-PGF)"/>
            <person name="Walter F."/>
            <person name="Albersmeier A."/>
            <person name="Kalinowski J."/>
            <person name="Ruckert C."/>
        </authorList>
    </citation>
    <scope>NUCLEOTIDE SEQUENCE [LARGE SCALE GENOMIC DNA]</scope>
    <source>
        <strain evidence="3 5">NBRC 114545</strain>
    </source>
</reference>
<dbReference type="Proteomes" id="UP000268310">
    <property type="component" value="Chromosome"/>
</dbReference>
<evidence type="ECO:0000259" key="1">
    <source>
        <dbReference type="PROSITE" id="PS51154"/>
    </source>
</evidence>
<organism evidence="3 5">
    <name type="scientific">Tetragenococcus osmophilus</name>
    <dbReference type="NCBI Taxonomy" id="526944"/>
    <lineage>
        <taxon>Bacteria</taxon>
        <taxon>Bacillati</taxon>
        <taxon>Bacillota</taxon>
        <taxon>Bacilli</taxon>
        <taxon>Lactobacillales</taxon>
        <taxon>Enterococcaceae</taxon>
        <taxon>Tetragenococcus</taxon>
    </lineage>
</organism>
<reference evidence="2" key="3">
    <citation type="submission" date="2018-03" db="EMBL/GenBank/DDBJ databases">
        <authorList>
            <person name="Jeon C.O."/>
        </authorList>
    </citation>
    <scope>NUCLEOTIDE SEQUENCE</scope>
    <source>
        <strain evidence="2">JCM 31126</strain>
    </source>
</reference>
<feature type="domain" description="Macro" evidence="1">
    <location>
        <begin position="1"/>
        <end position="168"/>
    </location>
</feature>
<evidence type="ECO:0000313" key="2">
    <source>
        <dbReference type="EMBL" id="AYW47596.1"/>
    </source>
</evidence>
<dbReference type="Gene3D" id="3.40.220.10">
    <property type="entry name" value="Leucine Aminopeptidase, subunit E, domain 1"/>
    <property type="match status" value="1"/>
</dbReference>
<name>A0AA38CZ51_9ENTE</name>